<feature type="compositionally biased region" description="Polar residues" evidence="1">
    <location>
        <begin position="90"/>
        <end position="99"/>
    </location>
</feature>
<feature type="compositionally biased region" description="Polar residues" evidence="1">
    <location>
        <begin position="449"/>
        <end position="458"/>
    </location>
</feature>
<proteinExistence type="predicted"/>
<feature type="region of interest" description="Disordered" evidence="1">
    <location>
        <begin position="79"/>
        <end position="114"/>
    </location>
</feature>
<dbReference type="STRING" id="576137.A0A1L7WWF9"/>
<dbReference type="OrthoDB" id="5404323at2759"/>
<evidence type="ECO:0000256" key="1">
    <source>
        <dbReference type="SAM" id="MobiDB-lite"/>
    </source>
</evidence>
<name>A0A1L7WWF9_9HELO</name>
<dbReference type="AlphaFoldDB" id="A0A1L7WWF9"/>
<keyword evidence="3" id="KW-1185">Reference proteome</keyword>
<feature type="compositionally biased region" description="Low complexity" evidence="1">
    <location>
        <begin position="398"/>
        <end position="412"/>
    </location>
</feature>
<feature type="compositionally biased region" description="Polar residues" evidence="1">
    <location>
        <begin position="547"/>
        <end position="570"/>
    </location>
</feature>
<accession>A0A1L7WWF9</accession>
<feature type="region of interest" description="Disordered" evidence="1">
    <location>
        <begin position="325"/>
        <end position="360"/>
    </location>
</feature>
<reference evidence="2 3" key="1">
    <citation type="submission" date="2016-03" db="EMBL/GenBank/DDBJ databases">
        <authorList>
            <person name="Ploux O."/>
        </authorList>
    </citation>
    <scope>NUCLEOTIDE SEQUENCE [LARGE SCALE GENOMIC DNA]</scope>
    <source>
        <strain evidence="2 3">UAMH 11012</strain>
    </source>
</reference>
<feature type="compositionally biased region" description="Low complexity" evidence="1">
    <location>
        <begin position="518"/>
        <end position="538"/>
    </location>
</feature>
<evidence type="ECO:0000313" key="2">
    <source>
        <dbReference type="EMBL" id="CZR57089.1"/>
    </source>
</evidence>
<evidence type="ECO:0000313" key="3">
    <source>
        <dbReference type="Proteomes" id="UP000184330"/>
    </source>
</evidence>
<dbReference type="Proteomes" id="UP000184330">
    <property type="component" value="Unassembled WGS sequence"/>
</dbReference>
<feature type="compositionally biased region" description="Polar residues" evidence="1">
    <location>
        <begin position="488"/>
        <end position="505"/>
    </location>
</feature>
<feature type="compositionally biased region" description="Polar residues" evidence="1">
    <location>
        <begin position="423"/>
        <end position="436"/>
    </location>
</feature>
<protein>
    <submittedName>
        <fullName evidence="2">Uncharacterized protein</fullName>
    </submittedName>
</protein>
<feature type="region of interest" description="Disordered" evidence="1">
    <location>
        <begin position="396"/>
        <end position="570"/>
    </location>
</feature>
<gene>
    <name evidence="2" type="ORF">PAC_06978</name>
</gene>
<sequence>MFLNSSLWNHEHEFSNRTQPSPSTSIPRRRPLARSAFSTPIPRKPTIYEDSPTIILRPERPLSDIPRIKDPIVRFQEVDQETMSEDGRSIANSEGSETTAGGGKRRRRSIRNTTTYQLAHPAPTLTQKQRLLQIRPKLLLQLQRLSPGSRPKPTLDILPSTIVVPRLAKRFPRMFRGKGELGANDVIVVKSEEYDAGYETVVDESDSDEEGLARRDLVAVICQMRRDLGGSQGKAEIVLSDGSVWIGSPLPNGLYEFVTTDERGNTTTARWVRRSTKRRSVDVSDVTNLNRDIKFTFSIIDPSTRRHPILATLTQNTLDIPDTFTSVSPSAGRHPPTSPIPRLAGETNEDDEGYPPERSTHVIDESMKVLIQVTGTWVALRQGWSPYFRYNDAMATPSSQSLSAGRARASSLTPESIRPAAAGTTSSTPESCNSTLGAVLCGKKRRSSVKASPTNGIPPQNDRFVPPKRSLSTGTAFVQRAAARRAGQPSTVASDSEGESTSFTIPPTDKPNAHKHMSTPPSLTPPGSSTTTPETPTRPQRRAQSAYIPTSALQNGFTSRSLDTDGTTTPPLKPVDLVARVKHGRWKAFTNFFRRKRNTSSTD</sequence>
<organism evidence="2 3">
    <name type="scientific">Phialocephala subalpina</name>
    <dbReference type="NCBI Taxonomy" id="576137"/>
    <lineage>
        <taxon>Eukaryota</taxon>
        <taxon>Fungi</taxon>
        <taxon>Dikarya</taxon>
        <taxon>Ascomycota</taxon>
        <taxon>Pezizomycotina</taxon>
        <taxon>Leotiomycetes</taxon>
        <taxon>Helotiales</taxon>
        <taxon>Mollisiaceae</taxon>
        <taxon>Phialocephala</taxon>
        <taxon>Phialocephala fortinii species complex</taxon>
    </lineage>
</organism>
<feature type="region of interest" description="Disordered" evidence="1">
    <location>
        <begin position="1"/>
        <end position="52"/>
    </location>
</feature>
<dbReference type="EMBL" id="FJOG01000009">
    <property type="protein sequence ID" value="CZR57089.1"/>
    <property type="molecule type" value="Genomic_DNA"/>
</dbReference>
<feature type="compositionally biased region" description="Low complexity" evidence="1">
    <location>
        <begin position="17"/>
        <end position="26"/>
    </location>
</feature>